<proteinExistence type="predicted"/>
<gene>
    <name evidence="1" type="ORF">O3P16_14430</name>
</gene>
<reference evidence="1 2" key="1">
    <citation type="submission" date="2022-12" db="EMBL/GenBank/DDBJ databases">
        <title>Chitinophagaceae gen. sp. nov., a new member of the family Chitinophagaceae, isolated from soil in a chemical factory.</title>
        <authorList>
            <person name="Ke Z."/>
        </authorList>
    </citation>
    <scope>NUCLEOTIDE SEQUENCE [LARGE SCALE GENOMIC DNA]</scope>
    <source>
        <strain evidence="1 2">LY-5</strain>
    </source>
</reference>
<name>A0ABT4UMD9_9BACT</name>
<accession>A0ABT4UMD9</accession>
<dbReference type="RefSeq" id="WP_407032337.1">
    <property type="nucleotide sequence ID" value="NZ_JAQGEF010000020.1"/>
</dbReference>
<evidence type="ECO:0000313" key="2">
    <source>
        <dbReference type="Proteomes" id="UP001210231"/>
    </source>
</evidence>
<evidence type="ECO:0000313" key="1">
    <source>
        <dbReference type="EMBL" id="MDA3616008.1"/>
    </source>
</evidence>
<organism evidence="1 2">
    <name type="scientific">Polluticaenibacter yanchengensis</name>
    <dbReference type="NCBI Taxonomy" id="3014562"/>
    <lineage>
        <taxon>Bacteria</taxon>
        <taxon>Pseudomonadati</taxon>
        <taxon>Bacteroidota</taxon>
        <taxon>Chitinophagia</taxon>
        <taxon>Chitinophagales</taxon>
        <taxon>Chitinophagaceae</taxon>
        <taxon>Polluticaenibacter</taxon>
    </lineage>
</organism>
<comment type="caution">
    <text evidence="1">The sequence shown here is derived from an EMBL/GenBank/DDBJ whole genome shotgun (WGS) entry which is preliminary data.</text>
</comment>
<protein>
    <recommendedName>
        <fullName evidence="3">DUF4374 domain-containing protein</fullName>
    </recommendedName>
</protein>
<keyword evidence="2" id="KW-1185">Reference proteome</keyword>
<sequence length="438" mass="47296">MKKQLFKNAILGVAATALLLSSCKKDKDENTNPPGLTERWVTVSGAKMETNPGDGNGGTMVQSLSIEDAKDPNKSFDVFESGFNVKSQRTARLQASEDGKQLFNIQYSGADGGTFNAYNVLGGKNYPSTGAEVDIEPYAGQTPRWYKLYDGDKTGVAVNVSVKNDSVGGKLVSSRGIGTILSLNLQNAAISGVENHELALDAADELKGHFIFRLDAPILNKAGNKLMVGTWMRKYAPGTTTVDGTSDRIGTKTVVVDYPSLKNPKIITSTQATGDNSGYRSQISYLGSDGYIYQATHRERAGAGGSKIIRIGQNNEYDNSYVLSLDNALSITDSYIESWRYAGNGIGYVLYRHGGNKQGYIARVDLRAKTATKIDLPGTEGLDFEQYQGIMINGDEVFVAVTPTGLDGNLYIFNSRTNTVTKGAKLINKAGNRYIGVY</sequence>
<dbReference type="Proteomes" id="UP001210231">
    <property type="component" value="Unassembled WGS sequence"/>
</dbReference>
<evidence type="ECO:0008006" key="3">
    <source>
        <dbReference type="Google" id="ProtNLM"/>
    </source>
</evidence>
<dbReference type="EMBL" id="JAQGEF010000020">
    <property type="protein sequence ID" value="MDA3616008.1"/>
    <property type="molecule type" value="Genomic_DNA"/>
</dbReference>
<dbReference type="PROSITE" id="PS51257">
    <property type="entry name" value="PROKAR_LIPOPROTEIN"/>
    <property type="match status" value="1"/>
</dbReference>